<feature type="transmembrane region" description="Helical" evidence="7">
    <location>
        <begin position="39"/>
        <end position="62"/>
    </location>
</feature>
<dbReference type="Proteomes" id="UP000490939">
    <property type="component" value="Unassembled WGS sequence"/>
</dbReference>
<evidence type="ECO:0000256" key="7">
    <source>
        <dbReference type="SAM" id="Phobius"/>
    </source>
</evidence>
<evidence type="ECO:0000313" key="9">
    <source>
        <dbReference type="EMBL" id="KAE9986567.1"/>
    </source>
</evidence>
<dbReference type="InterPro" id="IPR052337">
    <property type="entry name" value="SAT4-like"/>
</dbReference>
<evidence type="ECO:0000259" key="8">
    <source>
        <dbReference type="Pfam" id="PF20684"/>
    </source>
</evidence>
<name>A0A8H3VAZ9_VENIN</name>
<proteinExistence type="inferred from homology"/>
<keyword evidence="3 7" id="KW-1133">Transmembrane helix</keyword>
<reference evidence="9 10" key="1">
    <citation type="submission" date="2019-07" db="EMBL/GenBank/DDBJ databases">
        <title>Venturia inaequalis Genome Resource.</title>
        <authorList>
            <person name="Lichtner F.J."/>
        </authorList>
    </citation>
    <scope>NUCLEOTIDE SEQUENCE [LARGE SCALE GENOMIC DNA]</scope>
    <source>
        <strain evidence="9 10">DMI_063113</strain>
    </source>
</reference>
<comment type="subcellular location">
    <subcellularLocation>
        <location evidence="1">Membrane</location>
        <topology evidence="1">Multi-pass membrane protein</topology>
    </subcellularLocation>
</comment>
<dbReference type="AlphaFoldDB" id="A0A8H3VAZ9"/>
<evidence type="ECO:0000313" key="10">
    <source>
        <dbReference type="Proteomes" id="UP000490939"/>
    </source>
</evidence>
<feature type="region of interest" description="Disordered" evidence="6">
    <location>
        <begin position="347"/>
        <end position="397"/>
    </location>
</feature>
<evidence type="ECO:0000256" key="5">
    <source>
        <dbReference type="ARBA" id="ARBA00038359"/>
    </source>
</evidence>
<comment type="similarity">
    <text evidence="5">Belongs to the SAT4 family.</text>
</comment>
<evidence type="ECO:0000256" key="3">
    <source>
        <dbReference type="ARBA" id="ARBA00022989"/>
    </source>
</evidence>
<dbReference type="Pfam" id="PF20684">
    <property type="entry name" value="Fung_rhodopsin"/>
    <property type="match status" value="1"/>
</dbReference>
<dbReference type="InterPro" id="IPR049326">
    <property type="entry name" value="Rhodopsin_dom_fungi"/>
</dbReference>
<comment type="caution">
    <text evidence="9">The sequence shown here is derived from an EMBL/GenBank/DDBJ whole genome shotgun (WGS) entry which is preliminary data.</text>
</comment>
<evidence type="ECO:0000256" key="4">
    <source>
        <dbReference type="ARBA" id="ARBA00023136"/>
    </source>
</evidence>
<evidence type="ECO:0000256" key="1">
    <source>
        <dbReference type="ARBA" id="ARBA00004141"/>
    </source>
</evidence>
<evidence type="ECO:0000256" key="2">
    <source>
        <dbReference type="ARBA" id="ARBA00022692"/>
    </source>
</evidence>
<feature type="transmembrane region" description="Helical" evidence="7">
    <location>
        <begin position="210"/>
        <end position="231"/>
    </location>
</feature>
<feature type="transmembrane region" description="Helical" evidence="7">
    <location>
        <begin position="12"/>
        <end position="32"/>
    </location>
</feature>
<feature type="transmembrane region" description="Helical" evidence="7">
    <location>
        <begin position="243"/>
        <end position="268"/>
    </location>
</feature>
<dbReference type="PANTHER" id="PTHR33048">
    <property type="entry name" value="PTH11-LIKE INTEGRAL MEMBRANE PROTEIN (AFU_ORTHOLOGUE AFUA_5G11245)"/>
    <property type="match status" value="1"/>
</dbReference>
<feature type="transmembrane region" description="Helical" evidence="7">
    <location>
        <begin position="82"/>
        <end position="106"/>
    </location>
</feature>
<dbReference type="PANTHER" id="PTHR33048:SF129">
    <property type="entry name" value="INTEGRAL MEMBRANE PROTEIN-RELATED"/>
    <property type="match status" value="1"/>
</dbReference>
<accession>A0A8H3VAZ9</accession>
<keyword evidence="10" id="KW-1185">Reference proteome</keyword>
<organism evidence="9 10">
    <name type="scientific">Venturia inaequalis</name>
    <name type="common">Apple scab fungus</name>
    <dbReference type="NCBI Taxonomy" id="5025"/>
    <lineage>
        <taxon>Eukaryota</taxon>
        <taxon>Fungi</taxon>
        <taxon>Dikarya</taxon>
        <taxon>Ascomycota</taxon>
        <taxon>Pezizomycotina</taxon>
        <taxon>Dothideomycetes</taxon>
        <taxon>Pleosporomycetidae</taxon>
        <taxon>Venturiales</taxon>
        <taxon>Venturiaceae</taxon>
        <taxon>Venturia</taxon>
    </lineage>
</organism>
<sequence length="397" mass="43448">MELNRTDDLTILAISTLLVGIRFLSRVTGAGGRFGLDDVFIAMAWAIATANIGLVIKCSFGLDRHIWDVPPSQWANGAEYSFIMAGLFVWSSALTKISILLFYRRLVVGTASIRFKRAVWAGIIIIVTFSIILFALLFTACTTLEAHWMRLDPHYINTHRGKYTCSSVEKSQAVAQFGGALSVITDFYTVALPAALLLRTKISRRQKIGLMGVFALGALVVIAGIVRTIHLSKVQGFALDKTWLGFNVFVAAIAEGNLGIICACAPSIKSLFRAYFRDPPTYVPHVELKSRTLSDSEERRLVSRETVGADSVSTTLRGDSILPPKNMDSECGESITIVEIVELYSPETGPEVPQKDEEDLELESQAAGSRPSRVYFTISDEGPLASPLPEFPSPPRA</sequence>
<keyword evidence="4 7" id="KW-0472">Membrane</keyword>
<feature type="transmembrane region" description="Helical" evidence="7">
    <location>
        <begin position="118"/>
        <end position="140"/>
    </location>
</feature>
<gene>
    <name evidence="9" type="ORF">EG327_004239</name>
</gene>
<dbReference type="EMBL" id="WNWR01000255">
    <property type="protein sequence ID" value="KAE9986567.1"/>
    <property type="molecule type" value="Genomic_DNA"/>
</dbReference>
<keyword evidence="2 7" id="KW-0812">Transmembrane</keyword>
<protein>
    <recommendedName>
        <fullName evidence="8">Rhodopsin domain-containing protein</fullName>
    </recommendedName>
</protein>
<evidence type="ECO:0000256" key="6">
    <source>
        <dbReference type="SAM" id="MobiDB-lite"/>
    </source>
</evidence>
<feature type="domain" description="Rhodopsin" evidence="8">
    <location>
        <begin position="21"/>
        <end position="273"/>
    </location>
</feature>
<dbReference type="GO" id="GO:0016020">
    <property type="term" value="C:membrane"/>
    <property type="evidence" value="ECO:0007669"/>
    <property type="project" value="UniProtKB-SubCell"/>
</dbReference>